<dbReference type="GeneID" id="25977224"/>
<dbReference type="InterPro" id="IPR052523">
    <property type="entry name" value="Trichothecene_AcTrans"/>
</dbReference>
<sequence>MGDWGLQSVTVADAADLARNNISAFWQDRIWRVIWPSHVTQDFLIAQMAKRQSNSLLRNRAATRHQKAVDPATGALVGYARWVLPNSHLQAKNGNEPTWPGALVPTVSEEEQRYLEQLAGSSWWQFRPEVEHMDNRAIAVKNRIMSTKPYLMLDYLAVHPDNQGKGIASLLVASGIREAKAMGLPIFILAFEAGIGVYKRLGFREVDRVTEDMANHGGEGEYVVYMMVYDVNTMGDNPQLVVSKGSSRDVVLSRIWPSAADIWRRYWETTETTDTEESL</sequence>
<evidence type="ECO:0000313" key="3">
    <source>
        <dbReference type="Proteomes" id="UP000007796"/>
    </source>
</evidence>
<organism evidence="3">
    <name type="scientific">Grosmannia clavigera (strain kw1407 / UAMH 11150)</name>
    <name type="common">Blue stain fungus</name>
    <name type="synonym">Graphiocladiella clavigera</name>
    <dbReference type="NCBI Taxonomy" id="655863"/>
    <lineage>
        <taxon>Eukaryota</taxon>
        <taxon>Fungi</taxon>
        <taxon>Dikarya</taxon>
        <taxon>Ascomycota</taxon>
        <taxon>Pezizomycotina</taxon>
        <taxon>Sordariomycetes</taxon>
        <taxon>Sordariomycetidae</taxon>
        <taxon>Ophiostomatales</taxon>
        <taxon>Ophiostomataceae</taxon>
        <taxon>Leptographium</taxon>
    </lineage>
</organism>
<dbReference type="PANTHER" id="PTHR42791:SF2">
    <property type="entry name" value="N-ACETYLTRANSFERASE DOMAIN-CONTAINING PROTEIN"/>
    <property type="match status" value="1"/>
</dbReference>
<keyword evidence="3" id="KW-1185">Reference proteome</keyword>
<dbReference type="SUPFAM" id="SSF55729">
    <property type="entry name" value="Acyl-CoA N-acyltransferases (Nat)"/>
    <property type="match status" value="1"/>
</dbReference>
<dbReference type="InterPro" id="IPR016181">
    <property type="entry name" value="Acyl_CoA_acyltransferase"/>
</dbReference>
<keyword evidence="2" id="KW-0808">Transferase</keyword>
<dbReference type="Pfam" id="PF13508">
    <property type="entry name" value="Acetyltransf_7"/>
    <property type="match status" value="1"/>
</dbReference>
<feature type="domain" description="N-acetyltransferase" evidence="1">
    <location>
        <begin position="78"/>
        <end position="232"/>
    </location>
</feature>
<dbReference type="HOGENOM" id="CLU_060131_5_0_1"/>
<dbReference type="Proteomes" id="UP000007796">
    <property type="component" value="Unassembled WGS sequence"/>
</dbReference>
<dbReference type="InParanoid" id="F0X9Q2"/>
<reference evidence="2 3" key="1">
    <citation type="journal article" date="2011" name="Proc. Natl. Acad. Sci. U.S.A.">
        <title>Genome and transcriptome analyses of the mountain pine beetle-fungal symbiont Grosmannia clavigera, a lodgepole pine pathogen.</title>
        <authorList>
            <person name="DiGuistini S."/>
            <person name="Wang Y."/>
            <person name="Liao N.Y."/>
            <person name="Taylor G."/>
            <person name="Tanguay P."/>
            <person name="Feau N."/>
            <person name="Henrissat B."/>
            <person name="Chan S.K."/>
            <person name="Hesse-Orce U."/>
            <person name="Alamouti S.M."/>
            <person name="Tsui C.K.M."/>
            <person name="Docking R.T."/>
            <person name="Levasseur A."/>
            <person name="Haridas S."/>
            <person name="Robertson G."/>
            <person name="Birol I."/>
            <person name="Holt R.A."/>
            <person name="Marra M.A."/>
            <person name="Hamelin R.C."/>
            <person name="Hirst M."/>
            <person name="Jones S.J.M."/>
            <person name="Bohlmann J."/>
            <person name="Breuil C."/>
        </authorList>
    </citation>
    <scope>NUCLEOTIDE SEQUENCE [LARGE SCALE GENOMIC DNA]</scope>
    <source>
        <strain evidence="3">kw1407 / UAMH 11150</strain>
    </source>
</reference>
<name>F0X9Q2_GROCL</name>
<accession>F0X9Q2</accession>
<dbReference type="PROSITE" id="PS51186">
    <property type="entry name" value="GNAT"/>
    <property type="match status" value="1"/>
</dbReference>
<dbReference type="CDD" id="cd04301">
    <property type="entry name" value="NAT_SF"/>
    <property type="match status" value="1"/>
</dbReference>
<gene>
    <name evidence="2" type="ORF">CMQ_4055</name>
</gene>
<dbReference type="eggNOG" id="ENOG502SPBG">
    <property type="taxonomic scope" value="Eukaryota"/>
</dbReference>
<dbReference type="AlphaFoldDB" id="F0X9Q2"/>
<protein>
    <submittedName>
        <fullName evidence="2">Gcn5-related n-acetyltransferase</fullName>
    </submittedName>
</protein>
<dbReference type="OrthoDB" id="61113at2759"/>
<dbReference type="RefSeq" id="XP_014175468.1">
    <property type="nucleotide sequence ID" value="XM_014319993.1"/>
</dbReference>
<evidence type="ECO:0000313" key="2">
    <source>
        <dbReference type="EMBL" id="EFX05986.1"/>
    </source>
</evidence>
<dbReference type="InterPro" id="IPR000182">
    <property type="entry name" value="GNAT_dom"/>
</dbReference>
<dbReference type="EMBL" id="GL629735">
    <property type="protein sequence ID" value="EFX05986.1"/>
    <property type="molecule type" value="Genomic_DNA"/>
</dbReference>
<dbReference type="PANTHER" id="PTHR42791">
    <property type="entry name" value="GNAT FAMILY ACETYLTRANSFERASE"/>
    <property type="match status" value="1"/>
</dbReference>
<dbReference type="GO" id="GO:0016747">
    <property type="term" value="F:acyltransferase activity, transferring groups other than amino-acyl groups"/>
    <property type="evidence" value="ECO:0007669"/>
    <property type="project" value="InterPro"/>
</dbReference>
<evidence type="ECO:0000259" key="1">
    <source>
        <dbReference type="PROSITE" id="PS51186"/>
    </source>
</evidence>
<dbReference type="Gene3D" id="3.40.630.30">
    <property type="match status" value="1"/>
</dbReference>
<proteinExistence type="predicted"/>